<evidence type="ECO:0000313" key="6">
    <source>
        <dbReference type="Proteomes" id="UP000626026"/>
    </source>
</evidence>
<reference evidence="5 6" key="1">
    <citation type="journal article" date="2013" name="Int. J. Syst. Evol. Microbiol.">
        <title>Roseomonas aerophila sp. nov., isolated from air.</title>
        <authorList>
            <person name="Kim S.J."/>
            <person name="Weon H.Y."/>
            <person name="Ahn J.H."/>
            <person name="Hong S.B."/>
            <person name="Seok S.J."/>
            <person name="Whang K.S."/>
            <person name="Kwon S.W."/>
        </authorList>
    </citation>
    <scope>NUCLEOTIDE SEQUENCE [LARGE SCALE GENOMIC DNA]</scope>
    <source>
        <strain evidence="5 6">NBRC 108923</strain>
    </source>
</reference>
<dbReference type="RefSeq" id="WP_187782902.1">
    <property type="nucleotide sequence ID" value="NZ_JACTVA010000003.1"/>
</dbReference>
<organism evidence="5 6">
    <name type="scientific">Teichococcus aerophilus</name>
    <dbReference type="NCBI Taxonomy" id="1224513"/>
    <lineage>
        <taxon>Bacteria</taxon>
        <taxon>Pseudomonadati</taxon>
        <taxon>Pseudomonadota</taxon>
        <taxon>Alphaproteobacteria</taxon>
        <taxon>Acetobacterales</taxon>
        <taxon>Roseomonadaceae</taxon>
        <taxon>Roseomonas</taxon>
    </lineage>
</organism>
<feature type="domain" description="HTH asnC-type" evidence="4">
    <location>
        <begin position="10"/>
        <end position="89"/>
    </location>
</feature>
<proteinExistence type="predicted"/>
<comment type="caution">
    <text evidence="5">The sequence shown here is derived from an EMBL/GenBank/DDBJ whole genome shotgun (WGS) entry which is preliminary data.</text>
</comment>
<dbReference type="Gene3D" id="3.30.70.920">
    <property type="match status" value="1"/>
</dbReference>
<evidence type="ECO:0000256" key="3">
    <source>
        <dbReference type="ARBA" id="ARBA00023163"/>
    </source>
</evidence>
<dbReference type="InterPro" id="IPR000485">
    <property type="entry name" value="AsnC-type_HTH_dom"/>
</dbReference>
<dbReference type="PANTHER" id="PTHR30154:SF46">
    <property type="entry name" value="TRANSCRIPTIONAL REGULATORY PROTEIN"/>
    <property type="match status" value="1"/>
</dbReference>
<keyword evidence="3" id="KW-0804">Transcription</keyword>
<dbReference type="CDD" id="cd00090">
    <property type="entry name" value="HTH_ARSR"/>
    <property type="match status" value="1"/>
</dbReference>
<dbReference type="SUPFAM" id="SSF46785">
    <property type="entry name" value="Winged helix' DNA-binding domain"/>
    <property type="match status" value="1"/>
</dbReference>
<evidence type="ECO:0000256" key="2">
    <source>
        <dbReference type="ARBA" id="ARBA00023125"/>
    </source>
</evidence>
<evidence type="ECO:0000313" key="5">
    <source>
        <dbReference type="EMBL" id="MBC9205724.1"/>
    </source>
</evidence>
<dbReference type="InterPro" id="IPR011008">
    <property type="entry name" value="Dimeric_a/b-barrel"/>
</dbReference>
<dbReference type="SUPFAM" id="SSF54909">
    <property type="entry name" value="Dimeric alpha+beta barrel"/>
    <property type="match status" value="1"/>
</dbReference>
<dbReference type="PANTHER" id="PTHR30154">
    <property type="entry name" value="LEUCINE-RESPONSIVE REGULATORY PROTEIN"/>
    <property type="match status" value="1"/>
</dbReference>
<dbReference type="PROSITE" id="PS50956">
    <property type="entry name" value="HTH_ASNC_2"/>
    <property type="match status" value="1"/>
</dbReference>
<accession>A0ABR7RGN4</accession>
<dbReference type="EMBL" id="JACTVA010000003">
    <property type="protein sequence ID" value="MBC9205724.1"/>
    <property type="molecule type" value="Genomic_DNA"/>
</dbReference>
<dbReference type="PRINTS" id="PR00033">
    <property type="entry name" value="HTHASNC"/>
</dbReference>
<dbReference type="InterPro" id="IPR019888">
    <property type="entry name" value="Tscrpt_reg_AsnC-like"/>
</dbReference>
<dbReference type="InterPro" id="IPR036388">
    <property type="entry name" value="WH-like_DNA-bd_sf"/>
</dbReference>
<name>A0ABR7RGN4_9PROT</name>
<dbReference type="Gene3D" id="1.10.10.10">
    <property type="entry name" value="Winged helix-like DNA-binding domain superfamily/Winged helix DNA-binding domain"/>
    <property type="match status" value="1"/>
</dbReference>
<dbReference type="InterPro" id="IPR019887">
    <property type="entry name" value="Tscrpt_reg_AsnC/Lrp_C"/>
</dbReference>
<sequence>MTKILHLPTLDGTDRKILRLLRANGRISNADLAEAIGLSPSACLRRLRLLETSGVIRGYTAIIEDPAPHARTVVIVQITLEKQTEDGFNRFEAAVRQCPEVCECYLMTGASDYQLRVEARDAADYERIHKEQLSRMPGVARIQSAFAIRTVVRGAPPAWVEE</sequence>
<dbReference type="PROSITE" id="PS00519">
    <property type="entry name" value="HTH_ASNC_1"/>
    <property type="match status" value="1"/>
</dbReference>
<dbReference type="Pfam" id="PF13412">
    <property type="entry name" value="HTH_24"/>
    <property type="match status" value="1"/>
</dbReference>
<dbReference type="SMART" id="SM00344">
    <property type="entry name" value="HTH_ASNC"/>
    <property type="match status" value="1"/>
</dbReference>
<evidence type="ECO:0000256" key="1">
    <source>
        <dbReference type="ARBA" id="ARBA00023015"/>
    </source>
</evidence>
<dbReference type="InterPro" id="IPR011991">
    <property type="entry name" value="ArsR-like_HTH"/>
</dbReference>
<dbReference type="Pfam" id="PF01037">
    <property type="entry name" value="AsnC_trans_reg"/>
    <property type="match status" value="1"/>
</dbReference>
<evidence type="ECO:0000259" key="4">
    <source>
        <dbReference type="PROSITE" id="PS50956"/>
    </source>
</evidence>
<keyword evidence="2" id="KW-0238">DNA-binding</keyword>
<protein>
    <submittedName>
        <fullName evidence="5">Lrp/AsnC family transcriptional regulator</fullName>
    </submittedName>
</protein>
<keyword evidence="6" id="KW-1185">Reference proteome</keyword>
<keyword evidence="1" id="KW-0805">Transcription regulation</keyword>
<gene>
    <name evidence="5" type="ORF">IBL26_02670</name>
</gene>
<dbReference type="InterPro" id="IPR036390">
    <property type="entry name" value="WH_DNA-bd_sf"/>
</dbReference>
<dbReference type="Proteomes" id="UP000626026">
    <property type="component" value="Unassembled WGS sequence"/>
</dbReference>
<dbReference type="InterPro" id="IPR019885">
    <property type="entry name" value="Tscrpt_reg_HTH_AsnC-type_CS"/>
</dbReference>